<feature type="domain" description="DUF7931" evidence="1">
    <location>
        <begin position="13"/>
        <end position="144"/>
    </location>
</feature>
<dbReference type="EMBL" id="JFAX01000008">
    <property type="protein sequence ID" value="EXI67813.1"/>
    <property type="molecule type" value="Genomic_DNA"/>
</dbReference>
<dbReference type="Pfam" id="PF25559">
    <property type="entry name" value="DUF7931"/>
    <property type="match status" value="1"/>
</dbReference>
<dbReference type="STRING" id="1454001.AW08_01754"/>
<evidence type="ECO:0000313" key="3">
    <source>
        <dbReference type="Proteomes" id="UP000020218"/>
    </source>
</evidence>
<dbReference type="Proteomes" id="UP000020218">
    <property type="component" value="Unassembled WGS sequence"/>
</dbReference>
<name>A0A011MDH1_9PROT</name>
<organism evidence="2 3">
    <name type="scientific">Candidatus Accumulibacter adjunctus</name>
    <dbReference type="NCBI Taxonomy" id="1454001"/>
    <lineage>
        <taxon>Bacteria</taxon>
        <taxon>Pseudomonadati</taxon>
        <taxon>Pseudomonadota</taxon>
        <taxon>Betaproteobacteria</taxon>
        <taxon>Candidatus Accumulibacter</taxon>
    </lineage>
</organism>
<dbReference type="AlphaFoldDB" id="A0A011MDH1"/>
<dbReference type="InterPro" id="IPR057691">
    <property type="entry name" value="DUF7931"/>
</dbReference>
<reference evidence="2" key="1">
    <citation type="submission" date="2014-02" db="EMBL/GenBank/DDBJ databases">
        <title>Expanding our view of genomic diversity in Candidatus Accumulibacter clades.</title>
        <authorList>
            <person name="Skennerton C.T."/>
            <person name="Barr J.J."/>
            <person name="Slater F.R."/>
            <person name="Bond P.L."/>
            <person name="Tyson G.W."/>
        </authorList>
    </citation>
    <scope>NUCLEOTIDE SEQUENCE [LARGE SCALE GENOMIC DNA]</scope>
</reference>
<evidence type="ECO:0000313" key="2">
    <source>
        <dbReference type="EMBL" id="EXI67813.1"/>
    </source>
</evidence>
<keyword evidence="3" id="KW-1185">Reference proteome</keyword>
<dbReference type="PATRIC" id="fig|1454001.3.peg.1787"/>
<sequence length="159" mass="17989">MSSRLITTWSEYDHAVQELLDLSPTRLDIFDEDLAALKLETAPRVAALRALLVAASHHRQLRIVVRKREFVCQYSPHLMNLLQLYAPLLTIIHAPPHLDRLDDCLMIADDRHTLVRFHREQPRARLIVDDASECAPYSQRFAEVLGEGGDALGSTTLGL</sequence>
<proteinExistence type="predicted"/>
<protein>
    <recommendedName>
        <fullName evidence="1">DUF7931 domain-containing protein</fullName>
    </recommendedName>
</protein>
<evidence type="ECO:0000259" key="1">
    <source>
        <dbReference type="Pfam" id="PF25559"/>
    </source>
</evidence>
<comment type="caution">
    <text evidence="2">The sequence shown here is derived from an EMBL/GenBank/DDBJ whole genome shotgun (WGS) entry which is preliminary data.</text>
</comment>
<accession>A0A011MDH1</accession>
<gene>
    <name evidence="2" type="ORF">AW08_01754</name>
</gene>